<reference evidence="2 3" key="2">
    <citation type="journal article" date="2010" name="Stand. Genomic Sci.">
        <title>Complete genome sequence of Xylanimonas cellulosilytica type strain (XIL07).</title>
        <authorList>
            <person name="Foster B."/>
            <person name="Pukall R."/>
            <person name="Abt B."/>
            <person name="Nolan M."/>
            <person name="Glavina Del Rio T."/>
            <person name="Chen F."/>
            <person name="Lucas S."/>
            <person name="Tice H."/>
            <person name="Pitluck S."/>
            <person name="Cheng J.-F."/>
            <person name="Chertkov O."/>
            <person name="Brettin T."/>
            <person name="Han C."/>
            <person name="Detter J.C."/>
            <person name="Bruce D."/>
            <person name="Goodwin L."/>
            <person name="Ivanova N."/>
            <person name="Mavromatis K."/>
            <person name="Pati A."/>
            <person name="Mikhailova N."/>
            <person name="Chen A."/>
            <person name="Palaniappan K."/>
            <person name="Land M."/>
            <person name="Hauser L."/>
            <person name="Chang Y.-J."/>
            <person name="Jeffries C.D."/>
            <person name="Chain P."/>
            <person name="Rohde M."/>
            <person name="Goeker M."/>
            <person name="Bristow J."/>
            <person name="Eisen J.A."/>
            <person name="Markowitz V."/>
            <person name="Hugenholtz P."/>
            <person name="Kyrpides N.C."/>
            <person name="Klenk H.-P."/>
            <person name="Lapidus A."/>
        </authorList>
    </citation>
    <scope>NUCLEOTIDE SEQUENCE [LARGE SCALE GENOMIC DNA]</scope>
    <source>
        <strain evidence="3">DSM 15894 / CECT 5975 / LMG 20990 / XIL07</strain>
    </source>
</reference>
<feature type="domain" description="Glycosyltransferase 2-like" evidence="1">
    <location>
        <begin position="7"/>
        <end position="114"/>
    </location>
</feature>
<evidence type="ECO:0000313" key="2">
    <source>
        <dbReference type="EMBL" id="ACZ31581.1"/>
    </source>
</evidence>
<dbReference type="InterPro" id="IPR029044">
    <property type="entry name" value="Nucleotide-diphossugar_trans"/>
</dbReference>
<dbReference type="Proteomes" id="UP000002255">
    <property type="component" value="Chromosome"/>
</dbReference>
<dbReference type="InterPro" id="IPR050834">
    <property type="entry name" value="Glycosyltransf_2"/>
</dbReference>
<dbReference type="KEGG" id="xce:Xcel_2566"/>
<evidence type="ECO:0000313" key="3">
    <source>
        <dbReference type="Proteomes" id="UP000002255"/>
    </source>
</evidence>
<dbReference type="PANTHER" id="PTHR43685">
    <property type="entry name" value="GLYCOSYLTRANSFERASE"/>
    <property type="match status" value="1"/>
</dbReference>
<dbReference type="Pfam" id="PF00535">
    <property type="entry name" value="Glycos_transf_2"/>
    <property type="match status" value="1"/>
</dbReference>
<dbReference type="RefSeq" id="WP_012879323.1">
    <property type="nucleotide sequence ID" value="NC_013530.1"/>
</dbReference>
<name>D1BX13_XYLCX</name>
<keyword evidence="2" id="KW-0808">Transferase</keyword>
<dbReference type="GO" id="GO:0016740">
    <property type="term" value="F:transferase activity"/>
    <property type="evidence" value="ECO:0007669"/>
    <property type="project" value="UniProtKB-KW"/>
</dbReference>
<dbReference type="HOGENOM" id="CLU_025996_2_2_11"/>
<dbReference type="OrthoDB" id="3177103at2"/>
<sequence length="252" mass="27836">MSSPEISVCMAAYNGARYIGEQLRSILDQLGPDDEVVVVDDASKDATADVVEAVGDPRVRLLRAPANRGYVRTFEAAIQAARGRFVFLADQDDVWRAGRVTAMRAALEDRAVVATNLATLGRGGTLTGPFGQPDWHLRAADSDRPWRNVLGILAGNRPYYGCAMAVRRDALTVALPFPAYLNESHDLWLALVGNLSHSMRHLELRSIERRLHGENQTPNRPRGPLAVLRSRLLLLRAIATLLVRRRRLRTAG</sequence>
<gene>
    <name evidence="2" type="ordered locus">Xcel_2566</name>
</gene>
<protein>
    <submittedName>
        <fullName evidence="2">Glycosyl transferase family 2</fullName>
    </submittedName>
</protein>
<proteinExistence type="predicted"/>
<dbReference type="AlphaFoldDB" id="D1BX13"/>
<dbReference type="SUPFAM" id="SSF53448">
    <property type="entry name" value="Nucleotide-diphospho-sugar transferases"/>
    <property type="match status" value="1"/>
</dbReference>
<dbReference type="EMBL" id="CP001821">
    <property type="protein sequence ID" value="ACZ31581.1"/>
    <property type="molecule type" value="Genomic_DNA"/>
</dbReference>
<dbReference type="InterPro" id="IPR001173">
    <property type="entry name" value="Glyco_trans_2-like"/>
</dbReference>
<reference evidence="3" key="1">
    <citation type="submission" date="2009-11" db="EMBL/GenBank/DDBJ databases">
        <title>The complete chromosome of Xylanimonas cellulosilytica DSM 15894.</title>
        <authorList>
            <consortium name="US DOE Joint Genome Institute (JGI-PGF)"/>
            <person name="Lucas S."/>
            <person name="Copeland A."/>
            <person name="Lapidus A."/>
            <person name="Glavina del Rio T."/>
            <person name="Dalin E."/>
            <person name="Tice H."/>
            <person name="Bruce D."/>
            <person name="Goodwin L."/>
            <person name="Pitluck S."/>
            <person name="Kyrpides N."/>
            <person name="Mavromatis K."/>
            <person name="Ivanova N."/>
            <person name="Mikhailova N."/>
            <person name="Foster B."/>
            <person name="Clum A."/>
            <person name="Brettin T."/>
            <person name="Detter J.C."/>
            <person name="Han C."/>
            <person name="Larimer F."/>
            <person name="Land M."/>
            <person name="Hauser L."/>
            <person name="Markowitz V."/>
            <person name="Cheng J.F."/>
            <person name="Hugenholtz P."/>
            <person name="Woyke T."/>
            <person name="Wu D."/>
            <person name="Gehrich-Schroeter G."/>
            <person name="Schneider S."/>
            <person name="Pukall S.R."/>
            <person name="Klenk H.P."/>
            <person name="Eisen J.A."/>
        </authorList>
    </citation>
    <scope>NUCLEOTIDE SEQUENCE [LARGE SCALE GENOMIC DNA]</scope>
    <source>
        <strain evidence="3">DSM 15894 / CECT 5975 / LMG 20990 / XIL07</strain>
    </source>
</reference>
<keyword evidence="3" id="KW-1185">Reference proteome</keyword>
<dbReference type="STRING" id="446471.Xcel_2566"/>
<organism evidence="2 3">
    <name type="scientific">Xylanimonas cellulosilytica (strain DSM 15894 / JCM 12276 / CECT 5975 / KCTC 9989 / LMG 20990 / NBRC 107835 / XIL07)</name>
    <dbReference type="NCBI Taxonomy" id="446471"/>
    <lineage>
        <taxon>Bacteria</taxon>
        <taxon>Bacillati</taxon>
        <taxon>Actinomycetota</taxon>
        <taxon>Actinomycetes</taxon>
        <taxon>Micrococcales</taxon>
        <taxon>Promicromonosporaceae</taxon>
        <taxon>Xylanimonas</taxon>
    </lineage>
</organism>
<dbReference type="eggNOG" id="COG1216">
    <property type="taxonomic scope" value="Bacteria"/>
</dbReference>
<dbReference type="PANTHER" id="PTHR43685:SF11">
    <property type="entry name" value="GLYCOSYLTRANSFERASE TAGX-RELATED"/>
    <property type="match status" value="1"/>
</dbReference>
<accession>D1BX13</accession>
<dbReference type="CAZy" id="GT2">
    <property type="family name" value="Glycosyltransferase Family 2"/>
</dbReference>
<dbReference type="Gene3D" id="3.90.550.10">
    <property type="entry name" value="Spore Coat Polysaccharide Biosynthesis Protein SpsA, Chain A"/>
    <property type="match status" value="1"/>
</dbReference>
<evidence type="ECO:0000259" key="1">
    <source>
        <dbReference type="Pfam" id="PF00535"/>
    </source>
</evidence>